<dbReference type="Proteomes" id="UP001139353">
    <property type="component" value="Unassembled WGS sequence"/>
</dbReference>
<dbReference type="EMBL" id="JAJLJH010000001">
    <property type="protein sequence ID" value="MCK9685837.1"/>
    <property type="molecule type" value="Genomic_DNA"/>
</dbReference>
<evidence type="ECO:0008006" key="3">
    <source>
        <dbReference type="Google" id="ProtNLM"/>
    </source>
</evidence>
<comment type="caution">
    <text evidence="1">The sequence shown here is derived from an EMBL/GenBank/DDBJ whole genome shotgun (WGS) entry which is preliminary data.</text>
</comment>
<protein>
    <recommendedName>
        <fullName evidence="3">DUF3108 domain-containing protein</fullName>
    </recommendedName>
</protein>
<sequence length="323" mass="34801">MRTRRLCGLTLVVLAAHALAWQLAIGGWPALAPARAGVHRVVLLSVQARAQVPLTSSDAAAEPAHAAARARVTPAPRAGDGGALRHVPRDAQAWPVYATRAPPSASLRYALVQAGAAASSAGVAELEWRREADAFSLRLATAVGDKPPREWQSTGTFDAAGVAPLRLVEREKGRDRRTVSFDRERGVVRFSGASGAPAVAAGAQDRWSWIAQLAAIVEAGARRGQRSTHWDLQVAGLRGELERWTFRVLPTGDPPPELRRQGNELSASGNRAPALLHLLRDPEQPYDLRIEAWLSPSLHHLPAGLRMSTPPGPWSMSLWLRNS</sequence>
<dbReference type="RefSeq" id="WP_275681829.1">
    <property type="nucleotide sequence ID" value="NZ_JAJLJH010000001.1"/>
</dbReference>
<evidence type="ECO:0000313" key="1">
    <source>
        <dbReference type="EMBL" id="MCK9685837.1"/>
    </source>
</evidence>
<evidence type="ECO:0000313" key="2">
    <source>
        <dbReference type="Proteomes" id="UP001139353"/>
    </source>
</evidence>
<gene>
    <name evidence="1" type="ORF">LPC04_08970</name>
</gene>
<proteinExistence type="predicted"/>
<organism evidence="1 2">
    <name type="scientific">Scleromatobacter humisilvae</name>
    <dbReference type="NCBI Taxonomy" id="2897159"/>
    <lineage>
        <taxon>Bacteria</taxon>
        <taxon>Pseudomonadati</taxon>
        <taxon>Pseudomonadota</taxon>
        <taxon>Betaproteobacteria</taxon>
        <taxon>Burkholderiales</taxon>
        <taxon>Sphaerotilaceae</taxon>
        <taxon>Scleromatobacter</taxon>
    </lineage>
</organism>
<name>A0A9X1YK45_9BURK</name>
<reference evidence="1" key="1">
    <citation type="submission" date="2021-11" db="EMBL/GenBank/DDBJ databases">
        <title>BS-T2-15 a new species belonging to the Comamonadaceae family isolated from the soil of a French oak forest.</title>
        <authorList>
            <person name="Mieszkin S."/>
            <person name="Alain K."/>
        </authorList>
    </citation>
    <scope>NUCLEOTIDE SEQUENCE</scope>
    <source>
        <strain evidence="1">BS-T2-15</strain>
    </source>
</reference>
<accession>A0A9X1YK45</accession>
<keyword evidence="2" id="KW-1185">Reference proteome</keyword>
<dbReference type="AlphaFoldDB" id="A0A9X1YK45"/>